<gene>
    <name evidence="3" type="ORF">PMEA_00015130</name>
</gene>
<sequence>MFYADNFPDFVEMLAEEETDGKNTNEECNNDNESSDDNSNQHLYLGCLLSLGISMLLVVVFCVGYALSGITLADFLPLIELHCLLPNQCAKSTKLLCDFFRKLKSPLELHYYCSSCQEYFGTQKPRCCSNAACLSNFEKKRSELHYFIVIPFTNQLKAIIRGMGDSAHEMLSHHTSRKKKIFAWDISSCKRNGNPPIPDGEHR</sequence>
<keyword evidence="2" id="KW-1133">Transmembrane helix</keyword>
<evidence type="ECO:0000313" key="3">
    <source>
        <dbReference type="EMBL" id="CAH3133510.1"/>
    </source>
</evidence>
<protein>
    <submittedName>
        <fullName evidence="3">Uncharacterized protein</fullName>
    </submittedName>
</protein>
<accession>A0AAU9X1S1</accession>
<name>A0AAU9X1S1_9CNID</name>
<dbReference type="AlphaFoldDB" id="A0AAU9X1S1"/>
<keyword evidence="2" id="KW-0812">Transmembrane</keyword>
<feature type="non-terminal residue" evidence="3">
    <location>
        <position position="203"/>
    </location>
</feature>
<proteinExistence type="predicted"/>
<dbReference type="Proteomes" id="UP001159428">
    <property type="component" value="Unassembled WGS sequence"/>
</dbReference>
<comment type="caution">
    <text evidence="3">The sequence shown here is derived from an EMBL/GenBank/DDBJ whole genome shotgun (WGS) entry which is preliminary data.</text>
</comment>
<keyword evidence="4" id="KW-1185">Reference proteome</keyword>
<evidence type="ECO:0000313" key="4">
    <source>
        <dbReference type="Proteomes" id="UP001159428"/>
    </source>
</evidence>
<evidence type="ECO:0000256" key="1">
    <source>
        <dbReference type="SAM" id="MobiDB-lite"/>
    </source>
</evidence>
<keyword evidence="2" id="KW-0472">Membrane</keyword>
<feature type="region of interest" description="Disordered" evidence="1">
    <location>
        <begin position="18"/>
        <end position="38"/>
    </location>
</feature>
<reference evidence="3 4" key="1">
    <citation type="submission" date="2022-05" db="EMBL/GenBank/DDBJ databases">
        <authorList>
            <consortium name="Genoscope - CEA"/>
            <person name="William W."/>
        </authorList>
    </citation>
    <scope>NUCLEOTIDE SEQUENCE [LARGE SCALE GENOMIC DNA]</scope>
</reference>
<feature type="transmembrane region" description="Helical" evidence="2">
    <location>
        <begin position="43"/>
        <end position="67"/>
    </location>
</feature>
<organism evidence="3 4">
    <name type="scientific">Pocillopora meandrina</name>
    <dbReference type="NCBI Taxonomy" id="46732"/>
    <lineage>
        <taxon>Eukaryota</taxon>
        <taxon>Metazoa</taxon>
        <taxon>Cnidaria</taxon>
        <taxon>Anthozoa</taxon>
        <taxon>Hexacorallia</taxon>
        <taxon>Scleractinia</taxon>
        <taxon>Astrocoeniina</taxon>
        <taxon>Pocilloporidae</taxon>
        <taxon>Pocillopora</taxon>
    </lineage>
</organism>
<dbReference type="EMBL" id="CALNXJ010000027">
    <property type="protein sequence ID" value="CAH3133510.1"/>
    <property type="molecule type" value="Genomic_DNA"/>
</dbReference>
<evidence type="ECO:0000256" key="2">
    <source>
        <dbReference type="SAM" id="Phobius"/>
    </source>
</evidence>